<keyword evidence="1 2" id="KW-0539">Nucleus</keyword>
<comment type="caution">
    <text evidence="5">The sequence shown here is derived from an EMBL/GenBank/DDBJ whole genome shotgun (WGS) entry which is preliminary data.</text>
</comment>
<dbReference type="Gene3D" id="1.10.10.60">
    <property type="entry name" value="Homeodomain-like"/>
    <property type="match status" value="1"/>
</dbReference>
<dbReference type="CDD" id="cd00086">
    <property type="entry name" value="homeodomain"/>
    <property type="match status" value="1"/>
</dbReference>
<feature type="compositionally biased region" description="Polar residues" evidence="3">
    <location>
        <begin position="173"/>
        <end position="185"/>
    </location>
</feature>
<dbReference type="PANTHER" id="PTHR46255:SF3">
    <property type="entry name" value="HOMEOBOX DOMAIN-CONTAINING PROTEIN"/>
    <property type="match status" value="1"/>
</dbReference>
<proteinExistence type="predicted"/>
<feature type="DNA-binding region" description="Homeobox" evidence="1">
    <location>
        <begin position="111"/>
        <end position="170"/>
    </location>
</feature>
<dbReference type="OrthoDB" id="5976788at2759"/>
<dbReference type="InterPro" id="IPR001356">
    <property type="entry name" value="HD"/>
</dbReference>
<sequence length="275" mass="31961">MERQYFKSVVSLVEYAHARRSRALPPSPPIRVPSLAPVYRPSLTDFSINRILGLEDDVTNKESSSALVSPQHSYSDTSSRSSPYSDNTSSTSDCDSEPDQAPTHSEQLPRKKRQRTTFSLIEVWELERAYKRRPYLMSEDEEELMQRLGITARSLKYWFQNRRAKSRKEERTVTSVYQTSPSNQFGRPASTAMHSERPQFLIQSPSDHWKQAERMSYQHSPPITADCRRSSFKSNQFRARSSSLVPMFHPDQFKRRHAEPASLSYSRGLRRYQPY</sequence>
<dbReference type="InterPro" id="IPR052631">
    <property type="entry name" value="Paired_homeobox_Bicoid"/>
</dbReference>
<accession>A0A9W9YKL6</accession>
<evidence type="ECO:0000313" key="6">
    <source>
        <dbReference type="Proteomes" id="UP001163046"/>
    </source>
</evidence>
<evidence type="ECO:0000313" key="5">
    <source>
        <dbReference type="EMBL" id="KAJ7355112.1"/>
    </source>
</evidence>
<evidence type="ECO:0000256" key="1">
    <source>
        <dbReference type="PROSITE-ProRule" id="PRU00108"/>
    </source>
</evidence>
<name>A0A9W9YKL6_9CNID</name>
<protein>
    <recommendedName>
        <fullName evidence="4">Homeobox domain-containing protein</fullName>
    </recommendedName>
</protein>
<dbReference type="Pfam" id="PF00046">
    <property type="entry name" value="Homeodomain"/>
    <property type="match status" value="1"/>
</dbReference>
<evidence type="ECO:0000256" key="3">
    <source>
        <dbReference type="SAM" id="MobiDB-lite"/>
    </source>
</evidence>
<dbReference type="SMART" id="SM00389">
    <property type="entry name" value="HOX"/>
    <property type="match status" value="1"/>
</dbReference>
<dbReference type="AlphaFoldDB" id="A0A9W9YKL6"/>
<comment type="subcellular location">
    <subcellularLocation>
        <location evidence="1 2">Nucleus</location>
    </subcellularLocation>
</comment>
<dbReference type="PROSITE" id="PS50071">
    <property type="entry name" value="HOMEOBOX_2"/>
    <property type="match status" value="1"/>
</dbReference>
<keyword evidence="6" id="KW-1185">Reference proteome</keyword>
<dbReference type="EMBL" id="MU827327">
    <property type="protein sequence ID" value="KAJ7355112.1"/>
    <property type="molecule type" value="Genomic_DNA"/>
</dbReference>
<reference evidence="5" key="1">
    <citation type="submission" date="2023-01" db="EMBL/GenBank/DDBJ databases">
        <title>Genome assembly of the deep-sea coral Lophelia pertusa.</title>
        <authorList>
            <person name="Herrera S."/>
            <person name="Cordes E."/>
        </authorList>
    </citation>
    <scope>NUCLEOTIDE SEQUENCE</scope>
    <source>
        <strain evidence="5">USNM1676648</strain>
        <tissue evidence="5">Polyp</tissue>
    </source>
</reference>
<keyword evidence="1 2" id="KW-0371">Homeobox</keyword>
<feature type="region of interest" description="Disordered" evidence="3">
    <location>
        <begin position="170"/>
        <end position="190"/>
    </location>
</feature>
<feature type="compositionally biased region" description="Low complexity" evidence="3">
    <location>
        <begin position="73"/>
        <end position="93"/>
    </location>
</feature>
<feature type="compositionally biased region" description="Polar residues" evidence="3">
    <location>
        <begin position="62"/>
        <end position="72"/>
    </location>
</feature>
<dbReference type="Proteomes" id="UP001163046">
    <property type="component" value="Unassembled WGS sequence"/>
</dbReference>
<evidence type="ECO:0000256" key="2">
    <source>
        <dbReference type="RuleBase" id="RU000682"/>
    </source>
</evidence>
<feature type="domain" description="Homeobox" evidence="4">
    <location>
        <begin position="109"/>
        <end position="169"/>
    </location>
</feature>
<dbReference type="GO" id="GO:0000981">
    <property type="term" value="F:DNA-binding transcription factor activity, RNA polymerase II-specific"/>
    <property type="evidence" value="ECO:0007669"/>
    <property type="project" value="TreeGrafter"/>
</dbReference>
<dbReference type="SUPFAM" id="SSF46689">
    <property type="entry name" value="Homeodomain-like"/>
    <property type="match status" value="1"/>
</dbReference>
<organism evidence="5 6">
    <name type="scientific">Desmophyllum pertusum</name>
    <dbReference type="NCBI Taxonomy" id="174260"/>
    <lineage>
        <taxon>Eukaryota</taxon>
        <taxon>Metazoa</taxon>
        <taxon>Cnidaria</taxon>
        <taxon>Anthozoa</taxon>
        <taxon>Hexacorallia</taxon>
        <taxon>Scleractinia</taxon>
        <taxon>Caryophylliina</taxon>
        <taxon>Caryophylliidae</taxon>
        <taxon>Desmophyllum</taxon>
    </lineage>
</organism>
<dbReference type="GO" id="GO:0005634">
    <property type="term" value="C:nucleus"/>
    <property type="evidence" value="ECO:0007669"/>
    <property type="project" value="UniProtKB-SubCell"/>
</dbReference>
<dbReference type="GO" id="GO:1990837">
    <property type="term" value="F:sequence-specific double-stranded DNA binding"/>
    <property type="evidence" value="ECO:0007669"/>
    <property type="project" value="TreeGrafter"/>
</dbReference>
<evidence type="ECO:0000259" key="4">
    <source>
        <dbReference type="PROSITE" id="PS50071"/>
    </source>
</evidence>
<dbReference type="InterPro" id="IPR009057">
    <property type="entry name" value="Homeodomain-like_sf"/>
</dbReference>
<feature type="region of interest" description="Disordered" evidence="3">
    <location>
        <begin position="62"/>
        <end position="113"/>
    </location>
</feature>
<gene>
    <name evidence="5" type="ORF">OS493_027901</name>
</gene>
<keyword evidence="1 2" id="KW-0238">DNA-binding</keyword>
<dbReference type="PANTHER" id="PTHR46255">
    <property type="entry name" value="SHORT STATURE HOMEOBOX"/>
    <property type="match status" value="1"/>
</dbReference>